<dbReference type="EMBL" id="CAJZBQ010000034">
    <property type="protein sequence ID" value="CAG9323429.1"/>
    <property type="molecule type" value="Genomic_DNA"/>
</dbReference>
<reference evidence="1" key="1">
    <citation type="submission" date="2021-09" db="EMBL/GenBank/DDBJ databases">
        <authorList>
            <consortium name="AG Swart"/>
            <person name="Singh M."/>
            <person name="Singh A."/>
            <person name="Seah K."/>
            <person name="Emmerich C."/>
        </authorList>
    </citation>
    <scope>NUCLEOTIDE SEQUENCE</scope>
    <source>
        <strain evidence="1">ATCC30299</strain>
    </source>
</reference>
<evidence type="ECO:0000313" key="1">
    <source>
        <dbReference type="EMBL" id="CAG9323429.1"/>
    </source>
</evidence>
<protein>
    <submittedName>
        <fullName evidence="1">Uncharacterized protein</fullName>
    </submittedName>
</protein>
<accession>A0AAU9JRB9</accession>
<comment type="caution">
    <text evidence="1">The sequence shown here is derived from an EMBL/GenBank/DDBJ whole genome shotgun (WGS) entry which is preliminary data.</text>
</comment>
<gene>
    <name evidence="1" type="ORF">BSTOLATCC_MIC34079</name>
</gene>
<evidence type="ECO:0000313" key="2">
    <source>
        <dbReference type="Proteomes" id="UP001162131"/>
    </source>
</evidence>
<dbReference type="AlphaFoldDB" id="A0AAU9JRB9"/>
<proteinExistence type="predicted"/>
<sequence>MQLLTYLQSELKNSRYESFNSQVKRCIKQLKRNSEIKIFEAFDKIIKTESQNFDNAVENQLGKIKLTGFNWNALYKAWIKTYTRYSWILFKTSIDKINDLITTDTKTNNVSTVSETINNDQKIYIVNKNKLTAHAVDLKDIPYLVSIYFLLH</sequence>
<keyword evidence="2" id="KW-1185">Reference proteome</keyword>
<name>A0AAU9JRB9_9CILI</name>
<organism evidence="1 2">
    <name type="scientific">Blepharisma stoltei</name>
    <dbReference type="NCBI Taxonomy" id="1481888"/>
    <lineage>
        <taxon>Eukaryota</taxon>
        <taxon>Sar</taxon>
        <taxon>Alveolata</taxon>
        <taxon>Ciliophora</taxon>
        <taxon>Postciliodesmatophora</taxon>
        <taxon>Heterotrichea</taxon>
        <taxon>Heterotrichida</taxon>
        <taxon>Blepharismidae</taxon>
        <taxon>Blepharisma</taxon>
    </lineage>
</organism>
<dbReference type="Proteomes" id="UP001162131">
    <property type="component" value="Unassembled WGS sequence"/>
</dbReference>